<feature type="compositionally biased region" description="Basic residues" evidence="7">
    <location>
        <begin position="351"/>
        <end position="361"/>
    </location>
</feature>
<dbReference type="CDD" id="cd00086">
    <property type="entry name" value="homeodomain"/>
    <property type="match status" value="1"/>
</dbReference>
<dbReference type="SUPFAM" id="SSF46689">
    <property type="entry name" value="Homeodomain-like"/>
    <property type="match status" value="1"/>
</dbReference>
<feature type="compositionally biased region" description="Basic residues" evidence="7">
    <location>
        <begin position="107"/>
        <end position="117"/>
    </location>
</feature>
<dbReference type="PROSITE" id="PS50071">
    <property type="entry name" value="HOMEOBOX_2"/>
    <property type="match status" value="1"/>
</dbReference>
<evidence type="ECO:0000313" key="9">
    <source>
        <dbReference type="EMBL" id="TKR82074.1"/>
    </source>
</evidence>
<evidence type="ECO:0000256" key="3">
    <source>
        <dbReference type="ARBA" id="ARBA00023155"/>
    </source>
</evidence>
<dbReference type="PROSITE" id="PS00027">
    <property type="entry name" value="HOMEOBOX_1"/>
    <property type="match status" value="1"/>
</dbReference>
<dbReference type="AlphaFoldDB" id="A0A4U5NGU8"/>
<feature type="compositionally biased region" description="Polar residues" evidence="7">
    <location>
        <begin position="121"/>
        <end position="130"/>
    </location>
</feature>
<evidence type="ECO:0000256" key="6">
    <source>
        <dbReference type="RuleBase" id="RU000682"/>
    </source>
</evidence>
<feature type="region of interest" description="Disordered" evidence="7">
    <location>
        <begin position="192"/>
        <end position="215"/>
    </location>
</feature>
<keyword evidence="10" id="KW-1185">Reference proteome</keyword>
<feature type="region of interest" description="Disordered" evidence="7">
    <location>
        <begin position="104"/>
        <end position="138"/>
    </location>
</feature>
<sequence>MVSAMKWTPKMHAEMRYWEQLFDAYVAGFVKPDEFKDLCGVEKKDQHKKVELAKVSEESKAIKKRKSSLTAGNVSSSPSMDQGIGKLNEDQFRETPKTQVVEALRKSVSHPRRKHAKPQVVESTSPQQRAQLKKVSEESNVKKKDEVSVVDWVDTLPEEYLEILHQRREKVTPAPREKTKYVPRDFAKAPHKVQKRCFRAKTSSPLNAGTSPPSADVLLETVPEIRKLSPYQIPKISRAKSPFKPRGYAKAVNTESPADLTTKTASKAKPEFALPSPIQANKIQDLAKSKKGLDSETTTSKICKISRTKSQFTPRNLCQEASPVVPATRSQSGASEAGPVSSKPETTPKVGIRKRQIKRHSKEQVAYFEEYYAKKQKPTPAEKKAISEKLSLTELQVQNWFSNRLKKERMQKERESSVTSSDSLTASSSGSEK</sequence>
<protein>
    <recommendedName>
        <fullName evidence="8">Homeobox domain-containing protein</fullName>
    </recommendedName>
</protein>
<organism evidence="9 10">
    <name type="scientific">Steinernema carpocapsae</name>
    <name type="common">Entomopathogenic nematode</name>
    <dbReference type="NCBI Taxonomy" id="34508"/>
    <lineage>
        <taxon>Eukaryota</taxon>
        <taxon>Metazoa</taxon>
        <taxon>Ecdysozoa</taxon>
        <taxon>Nematoda</taxon>
        <taxon>Chromadorea</taxon>
        <taxon>Rhabditida</taxon>
        <taxon>Tylenchina</taxon>
        <taxon>Panagrolaimomorpha</taxon>
        <taxon>Strongyloidoidea</taxon>
        <taxon>Steinernematidae</taxon>
        <taxon>Steinernema</taxon>
    </lineage>
</organism>
<comment type="caution">
    <text evidence="9">The sequence shown here is derived from an EMBL/GenBank/DDBJ whole genome shotgun (WGS) entry which is preliminary data.</text>
</comment>
<dbReference type="GO" id="GO:0000981">
    <property type="term" value="F:DNA-binding transcription factor activity, RNA polymerase II-specific"/>
    <property type="evidence" value="ECO:0007669"/>
    <property type="project" value="InterPro"/>
</dbReference>
<evidence type="ECO:0000256" key="1">
    <source>
        <dbReference type="ARBA" id="ARBA00004123"/>
    </source>
</evidence>
<feature type="region of interest" description="Disordered" evidence="7">
    <location>
        <begin position="61"/>
        <end position="84"/>
    </location>
</feature>
<gene>
    <name evidence="9" type="ORF">L596_015850</name>
</gene>
<keyword evidence="2 5" id="KW-0238">DNA-binding</keyword>
<evidence type="ECO:0000256" key="5">
    <source>
        <dbReference type="PROSITE-ProRule" id="PRU00108"/>
    </source>
</evidence>
<evidence type="ECO:0000256" key="2">
    <source>
        <dbReference type="ARBA" id="ARBA00023125"/>
    </source>
</evidence>
<evidence type="ECO:0000256" key="7">
    <source>
        <dbReference type="SAM" id="MobiDB-lite"/>
    </source>
</evidence>
<comment type="subcellular location">
    <subcellularLocation>
        <location evidence="1 5 6">Nucleus</location>
    </subcellularLocation>
</comment>
<dbReference type="GO" id="GO:0003677">
    <property type="term" value="F:DNA binding"/>
    <property type="evidence" value="ECO:0007669"/>
    <property type="project" value="UniProtKB-UniRule"/>
</dbReference>
<name>A0A4U5NGU8_STECR</name>
<reference evidence="9 10" key="1">
    <citation type="journal article" date="2015" name="Genome Biol.">
        <title>Comparative genomics of Steinernema reveals deeply conserved gene regulatory networks.</title>
        <authorList>
            <person name="Dillman A.R."/>
            <person name="Macchietto M."/>
            <person name="Porter C.F."/>
            <person name="Rogers A."/>
            <person name="Williams B."/>
            <person name="Antoshechkin I."/>
            <person name="Lee M.M."/>
            <person name="Goodwin Z."/>
            <person name="Lu X."/>
            <person name="Lewis E.E."/>
            <person name="Goodrich-Blair H."/>
            <person name="Stock S.P."/>
            <person name="Adams B.J."/>
            <person name="Sternberg P.W."/>
            <person name="Mortazavi A."/>
        </authorList>
    </citation>
    <scope>NUCLEOTIDE SEQUENCE [LARGE SCALE GENOMIC DNA]</scope>
    <source>
        <strain evidence="9 10">ALL</strain>
    </source>
</reference>
<dbReference type="Proteomes" id="UP000298663">
    <property type="component" value="Unassembled WGS sequence"/>
</dbReference>
<feature type="compositionally biased region" description="Polar residues" evidence="7">
    <location>
        <begin position="201"/>
        <end position="213"/>
    </location>
</feature>
<feature type="compositionally biased region" description="Polar residues" evidence="7">
    <location>
        <begin position="68"/>
        <end position="80"/>
    </location>
</feature>
<dbReference type="InterPro" id="IPR009057">
    <property type="entry name" value="Homeodomain-like_sf"/>
</dbReference>
<feature type="region of interest" description="Disordered" evidence="7">
    <location>
        <begin position="247"/>
        <end position="276"/>
    </location>
</feature>
<feature type="domain" description="Homeobox" evidence="8">
    <location>
        <begin position="351"/>
        <end position="411"/>
    </location>
</feature>
<dbReference type="GO" id="GO:0005634">
    <property type="term" value="C:nucleus"/>
    <property type="evidence" value="ECO:0007669"/>
    <property type="project" value="UniProtKB-SubCell"/>
</dbReference>
<keyword evidence="4 5" id="KW-0539">Nucleus</keyword>
<evidence type="ECO:0000256" key="4">
    <source>
        <dbReference type="ARBA" id="ARBA00023242"/>
    </source>
</evidence>
<proteinExistence type="predicted"/>
<dbReference type="SMART" id="SM00389">
    <property type="entry name" value="HOX"/>
    <property type="match status" value="1"/>
</dbReference>
<feature type="compositionally biased region" description="Low complexity" evidence="7">
    <location>
        <begin position="417"/>
        <end position="433"/>
    </location>
</feature>
<dbReference type="EMBL" id="AZBU02000004">
    <property type="protein sequence ID" value="TKR82074.1"/>
    <property type="molecule type" value="Genomic_DNA"/>
</dbReference>
<reference evidence="9 10" key="2">
    <citation type="journal article" date="2019" name="G3 (Bethesda)">
        <title>Hybrid Assembly of the Genome of the Entomopathogenic Nematode Steinernema carpocapsae Identifies the X-Chromosome.</title>
        <authorList>
            <person name="Serra L."/>
            <person name="Macchietto M."/>
            <person name="Macias-Munoz A."/>
            <person name="McGill C.J."/>
            <person name="Rodriguez I.M."/>
            <person name="Rodriguez B."/>
            <person name="Murad R."/>
            <person name="Mortazavi A."/>
        </authorList>
    </citation>
    <scope>NUCLEOTIDE SEQUENCE [LARGE SCALE GENOMIC DNA]</scope>
    <source>
        <strain evidence="9 10">ALL</strain>
    </source>
</reference>
<feature type="DNA-binding region" description="Homeobox" evidence="5">
    <location>
        <begin position="353"/>
        <end position="412"/>
    </location>
</feature>
<feature type="region of interest" description="Disordered" evidence="7">
    <location>
        <begin position="406"/>
        <end position="433"/>
    </location>
</feature>
<evidence type="ECO:0000259" key="8">
    <source>
        <dbReference type="PROSITE" id="PS50071"/>
    </source>
</evidence>
<feature type="compositionally biased region" description="Polar residues" evidence="7">
    <location>
        <begin position="253"/>
        <end position="265"/>
    </location>
</feature>
<dbReference type="Gene3D" id="1.10.10.60">
    <property type="entry name" value="Homeodomain-like"/>
    <property type="match status" value="1"/>
</dbReference>
<keyword evidence="3 5" id="KW-0371">Homeobox</keyword>
<dbReference type="InterPro" id="IPR017970">
    <property type="entry name" value="Homeobox_CS"/>
</dbReference>
<dbReference type="InterPro" id="IPR001356">
    <property type="entry name" value="HD"/>
</dbReference>
<feature type="region of interest" description="Disordered" evidence="7">
    <location>
        <begin position="314"/>
        <end position="361"/>
    </location>
</feature>
<evidence type="ECO:0000313" key="10">
    <source>
        <dbReference type="Proteomes" id="UP000298663"/>
    </source>
</evidence>
<dbReference type="Pfam" id="PF00046">
    <property type="entry name" value="Homeodomain"/>
    <property type="match status" value="1"/>
</dbReference>
<accession>A0A4U5NGU8</accession>